<evidence type="ECO:0000256" key="1">
    <source>
        <dbReference type="SAM" id="MobiDB-lite"/>
    </source>
</evidence>
<dbReference type="AlphaFoldDB" id="A0A8T0SC29"/>
<reference evidence="2" key="1">
    <citation type="submission" date="2020-05" db="EMBL/GenBank/DDBJ databases">
        <title>WGS assembly of Panicum virgatum.</title>
        <authorList>
            <person name="Lovell J.T."/>
            <person name="Jenkins J."/>
            <person name="Shu S."/>
            <person name="Juenger T.E."/>
            <person name="Schmutz J."/>
        </authorList>
    </citation>
    <scope>NUCLEOTIDE SEQUENCE</scope>
    <source>
        <strain evidence="2">AP13</strain>
    </source>
</reference>
<keyword evidence="3" id="KW-1185">Reference proteome</keyword>
<feature type="region of interest" description="Disordered" evidence="1">
    <location>
        <begin position="168"/>
        <end position="194"/>
    </location>
</feature>
<evidence type="ECO:0000313" key="3">
    <source>
        <dbReference type="Proteomes" id="UP000823388"/>
    </source>
</evidence>
<protein>
    <submittedName>
        <fullName evidence="2">Uncharacterized protein</fullName>
    </submittedName>
</protein>
<sequence>MVISTNYVQNEDSGLKSAHESAGSTEPGNDLSAASLTFCGTPINMPNFTCQQPLDDQFSIAGFLESAIEDLNPIDCRDGSDIYQCSQLLEFENKLLESDLRPLPCDIEPGCEISLINLASLNIADKSYLSIVNQKEICMPQTSSNSNNKEDLDRQVYVNTVPFKKRPISTDITNSTEASTNKDDQVEKKESRPKAALSLNELQLQRIAKFAAHRKKKLRFGTSESANNNMTTATQASEHSTVDAHDTNFSEAEPRSSLQSLKIQQPQTKIDCTVVGAGHVSTQANISVSHSSLGFPSSAYIPECSKFTSSRIGTIPTTDILPSINTDTGVWDEQMIRLMDESVVIAKASQQSPPESMIPLHPVFFFHVFVSSPVERDVHQYIVNNIPPPPTC</sequence>
<dbReference type="Proteomes" id="UP000823388">
    <property type="component" value="Chromosome 5N"/>
</dbReference>
<proteinExistence type="predicted"/>
<feature type="region of interest" description="Disordered" evidence="1">
    <location>
        <begin position="221"/>
        <end position="263"/>
    </location>
</feature>
<feature type="region of interest" description="Disordered" evidence="1">
    <location>
        <begin position="1"/>
        <end position="28"/>
    </location>
</feature>
<name>A0A8T0SC29_PANVG</name>
<comment type="caution">
    <text evidence="2">The sequence shown here is derived from an EMBL/GenBank/DDBJ whole genome shotgun (WGS) entry which is preliminary data.</text>
</comment>
<dbReference type="EMBL" id="CM029046">
    <property type="protein sequence ID" value="KAG2594196.1"/>
    <property type="molecule type" value="Genomic_DNA"/>
</dbReference>
<feature type="compositionally biased region" description="Polar residues" evidence="1">
    <location>
        <begin position="170"/>
        <end position="179"/>
    </location>
</feature>
<gene>
    <name evidence="2" type="ORF">PVAP13_5NG628502</name>
</gene>
<feature type="compositionally biased region" description="Basic and acidic residues" evidence="1">
    <location>
        <begin position="180"/>
        <end position="193"/>
    </location>
</feature>
<feature type="compositionally biased region" description="Polar residues" evidence="1">
    <location>
        <begin position="1"/>
        <end position="12"/>
    </location>
</feature>
<organism evidence="2 3">
    <name type="scientific">Panicum virgatum</name>
    <name type="common">Blackwell switchgrass</name>
    <dbReference type="NCBI Taxonomy" id="38727"/>
    <lineage>
        <taxon>Eukaryota</taxon>
        <taxon>Viridiplantae</taxon>
        <taxon>Streptophyta</taxon>
        <taxon>Embryophyta</taxon>
        <taxon>Tracheophyta</taxon>
        <taxon>Spermatophyta</taxon>
        <taxon>Magnoliopsida</taxon>
        <taxon>Liliopsida</taxon>
        <taxon>Poales</taxon>
        <taxon>Poaceae</taxon>
        <taxon>PACMAD clade</taxon>
        <taxon>Panicoideae</taxon>
        <taxon>Panicodae</taxon>
        <taxon>Paniceae</taxon>
        <taxon>Panicinae</taxon>
        <taxon>Panicum</taxon>
        <taxon>Panicum sect. Hiantes</taxon>
    </lineage>
</organism>
<feature type="compositionally biased region" description="Polar residues" evidence="1">
    <location>
        <begin position="222"/>
        <end position="239"/>
    </location>
</feature>
<evidence type="ECO:0000313" key="2">
    <source>
        <dbReference type="EMBL" id="KAG2594196.1"/>
    </source>
</evidence>
<feature type="compositionally biased region" description="Basic and acidic residues" evidence="1">
    <location>
        <begin position="240"/>
        <end position="254"/>
    </location>
</feature>
<accession>A0A8T0SC29</accession>